<evidence type="ECO:0000313" key="1">
    <source>
        <dbReference type="EMBL" id="MBB5292649.1"/>
    </source>
</evidence>
<organism evidence="1 2">
    <name type="scientific">Brevundimonas basaltis</name>
    <dbReference type="NCBI Taxonomy" id="472166"/>
    <lineage>
        <taxon>Bacteria</taxon>
        <taxon>Pseudomonadati</taxon>
        <taxon>Pseudomonadota</taxon>
        <taxon>Alphaproteobacteria</taxon>
        <taxon>Caulobacterales</taxon>
        <taxon>Caulobacteraceae</taxon>
        <taxon>Brevundimonas</taxon>
    </lineage>
</organism>
<dbReference type="CDD" id="cd04647">
    <property type="entry name" value="LbH_MAT_like"/>
    <property type="match status" value="1"/>
</dbReference>
<dbReference type="InterPro" id="IPR001451">
    <property type="entry name" value="Hexapep"/>
</dbReference>
<protein>
    <submittedName>
        <fullName evidence="1">Acetyltransferase-like isoleucine patch superfamily enzyme</fullName>
    </submittedName>
</protein>
<keyword evidence="2" id="KW-1185">Reference proteome</keyword>
<dbReference type="Pfam" id="PF00132">
    <property type="entry name" value="Hexapep"/>
    <property type="match status" value="1"/>
</dbReference>
<dbReference type="Gene3D" id="2.160.10.10">
    <property type="entry name" value="Hexapeptide repeat proteins"/>
    <property type="match status" value="1"/>
</dbReference>
<dbReference type="GO" id="GO:0016740">
    <property type="term" value="F:transferase activity"/>
    <property type="evidence" value="ECO:0007669"/>
    <property type="project" value="UniProtKB-KW"/>
</dbReference>
<dbReference type="RefSeq" id="WP_183255219.1">
    <property type="nucleotide sequence ID" value="NZ_BAAAFF010000001.1"/>
</dbReference>
<accession>A0A7W8MHH1</accession>
<keyword evidence="1" id="KW-0808">Transferase</keyword>
<dbReference type="PANTHER" id="PTHR23416">
    <property type="entry name" value="SIALIC ACID SYNTHASE-RELATED"/>
    <property type="match status" value="1"/>
</dbReference>
<evidence type="ECO:0000313" key="2">
    <source>
        <dbReference type="Proteomes" id="UP000566663"/>
    </source>
</evidence>
<dbReference type="InterPro" id="IPR051159">
    <property type="entry name" value="Hexapeptide_acetyltransf"/>
</dbReference>
<dbReference type="AlphaFoldDB" id="A0A7W8MHH1"/>
<reference evidence="1 2" key="1">
    <citation type="submission" date="2020-08" db="EMBL/GenBank/DDBJ databases">
        <title>Genomic Encyclopedia of Type Strains, Phase IV (KMG-IV): sequencing the most valuable type-strain genomes for metagenomic binning, comparative biology and taxonomic classification.</title>
        <authorList>
            <person name="Goeker M."/>
        </authorList>
    </citation>
    <scope>NUCLEOTIDE SEQUENCE [LARGE SCALE GENOMIC DNA]</scope>
    <source>
        <strain evidence="1 2">DSM 25335</strain>
    </source>
</reference>
<comment type="caution">
    <text evidence="1">The sequence shown here is derived from an EMBL/GenBank/DDBJ whole genome shotgun (WGS) entry which is preliminary data.</text>
</comment>
<sequence>MNRLISLLASRFRGERFDIDPAIPSGYLLAFATAKLLARLRGILRFGAFPTVFIGKGARLKCTDKIRISGFANFNADCYVDALSRNGVVVGRGFSLGRGASIECTGSLKTLGAGFTAGDNVGIGSSSFLGCAGGISIGSDTILGNLVSMHSENHNFEDADLPIRLQGVSHRGIRVGRNCWIGAKATILDGANIGDHSIVAAGAVVLAGDYEAGSLLAGVPARKIKNLR</sequence>
<dbReference type="EMBL" id="JACHFZ010000004">
    <property type="protein sequence ID" value="MBB5292649.1"/>
    <property type="molecule type" value="Genomic_DNA"/>
</dbReference>
<dbReference type="InterPro" id="IPR011004">
    <property type="entry name" value="Trimer_LpxA-like_sf"/>
</dbReference>
<dbReference type="Proteomes" id="UP000566663">
    <property type="component" value="Unassembled WGS sequence"/>
</dbReference>
<name>A0A7W8MHH1_9CAUL</name>
<proteinExistence type="predicted"/>
<gene>
    <name evidence="1" type="ORF">HNQ67_002173</name>
</gene>
<dbReference type="SUPFAM" id="SSF51161">
    <property type="entry name" value="Trimeric LpxA-like enzymes"/>
    <property type="match status" value="1"/>
</dbReference>